<dbReference type="OrthoDB" id="7881127at2759"/>
<organism evidence="1">
    <name type="scientific">Drosophila melanogaster</name>
    <name type="common">Fruit fly</name>
    <dbReference type="NCBI Taxonomy" id="7227"/>
    <lineage>
        <taxon>Eukaryota</taxon>
        <taxon>Metazoa</taxon>
        <taxon>Ecdysozoa</taxon>
        <taxon>Arthropoda</taxon>
        <taxon>Hexapoda</taxon>
        <taxon>Insecta</taxon>
        <taxon>Pterygota</taxon>
        <taxon>Neoptera</taxon>
        <taxon>Endopterygota</taxon>
        <taxon>Diptera</taxon>
        <taxon>Brachycera</taxon>
        <taxon>Muscomorpha</taxon>
        <taxon>Ephydroidea</taxon>
        <taxon>Drosophilidae</taxon>
        <taxon>Drosophila</taxon>
        <taxon>Sophophora</taxon>
    </lineage>
</organism>
<protein>
    <submittedName>
        <fullName evidence="1">IP05921p</fullName>
    </submittedName>
</protein>
<dbReference type="IntAct" id="Q4QPZ6">
    <property type="interactions" value="6"/>
</dbReference>
<dbReference type="Bgee" id="FBgn0037824">
    <property type="expression patterns" value="Expressed in mid-late elongation-stage spermatid (Drosophila) in testis and 23 other cell types or tissues"/>
</dbReference>
<evidence type="ECO:0000313" key="1">
    <source>
        <dbReference type="EMBL" id="AAY85020.1"/>
    </source>
</evidence>
<dbReference type="ExpressionAtlas" id="Q4QPZ6">
    <property type="expression patterns" value="baseline and differential"/>
</dbReference>
<dbReference type="VEuPathDB" id="VectorBase:FBgn0037824"/>
<name>Q4QPZ6_DROME</name>
<dbReference type="EMBL" id="BT023620">
    <property type="protein sequence ID" value="AAY85020.1"/>
    <property type="molecule type" value="mRNA"/>
</dbReference>
<reference evidence="1" key="1">
    <citation type="submission" date="2005-06" db="EMBL/GenBank/DDBJ databases">
        <authorList>
            <person name="Stapleton M."/>
            <person name="Carlson J."/>
            <person name="Chavez C."/>
            <person name="Frise E."/>
            <person name="George R."/>
            <person name="Pacleb J."/>
            <person name="Park S."/>
            <person name="Wan K."/>
            <person name="Yu C."/>
            <person name="Celniker S."/>
        </authorList>
    </citation>
    <scope>NUCLEOTIDE SEQUENCE</scope>
</reference>
<proteinExistence type="evidence at transcript level"/>
<accession>Q4QPZ6</accession>
<sequence length="135" mass="15745">TGVSRTVLSMFRRTNADPVIRQFILRTAVLNYLGKSLREQYNEYCLLRTQHENIRLKTASDQELEDLPTLSELFEMQQLKTAATHRLLMREYQELLAYMMDKSDLWDSQEYFKAKSALGAAIHNLRVCAPTKPMD</sequence>
<dbReference type="AlphaFoldDB" id="Q4QPZ6"/>
<feature type="non-terminal residue" evidence="1">
    <location>
        <position position="1"/>
    </location>
</feature>
<dbReference type="HOGENOM" id="CLU_135229_0_0_1"/>